<dbReference type="GO" id="GO:0045944">
    <property type="term" value="P:positive regulation of transcription by RNA polymerase II"/>
    <property type="evidence" value="ECO:0007669"/>
    <property type="project" value="TreeGrafter"/>
</dbReference>
<feature type="region of interest" description="Disordered" evidence="1">
    <location>
        <begin position="242"/>
        <end position="282"/>
    </location>
</feature>
<comment type="caution">
    <text evidence="3">The sequence shown here is derived from an EMBL/GenBank/DDBJ whole genome shotgun (WGS) entry which is preliminary data.</text>
</comment>
<dbReference type="CDD" id="cd19712">
    <property type="entry name" value="bHLH_TS_dimmed_like"/>
    <property type="match status" value="1"/>
</dbReference>
<dbReference type="InterPro" id="IPR050359">
    <property type="entry name" value="bHLH_transcription_factors"/>
</dbReference>
<dbReference type="GO" id="GO:0007423">
    <property type="term" value="P:sensory organ development"/>
    <property type="evidence" value="ECO:0007669"/>
    <property type="project" value="TreeGrafter"/>
</dbReference>
<accession>A0A1V9XIZ4</accession>
<feature type="domain" description="BHLH" evidence="2">
    <location>
        <begin position="146"/>
        <end position="198"/>
    </location>
</feature>
<feature type="compositionally biased region" description="Polar residues" evidence="1">
    <location>
        <begin position="242"/>
        <end position="260"/>
    </location>
</feature>
<dbReference type="PROSITE" id="PS50888">
    <property type="entry name" value="BHLH"/>
    <property type="match status" value="1"/>
</dbReference>
<name>A0A1V9XIZ4_9ACAR</name>
<feature type="region of interest" description="Disordered" evidence="1">
    <location>
        <begin position="305"/>
        <end position="331"/>
    </location>
</feature>
<feature type="compositionally biased region" description="Low complexity" evidence="1">
    <location>
        <begin position="81"/>
        <end position="91"/>
    </location>
</feature>
<dbReference type="SMART" id="SM00353">
    <property type="entry name" value="HLH"/>
    <property type="match status" value="1"/>
</dbReference>
<feature type="region of interest" description="Disordered" evidence="1">
    <location>
        <begin position="1"/>
        <end position="154"/>
    </location>
</feature>
<dbReference type="PANTHER" id="PTHR19290:SF167">
    <property type="entry name" value="PROTEIN DIMMED"/>
    <property type="match status" value="1"/>
</dbReference>
<dbReference type="GO" id="GO:0061564">
    <property type="term" value="P:axon development"/>
    <property type="evidence" value="ECO:0007669"/>
    <property type="project" value="TreeGrafter"/>
</dbReference>
<evidence type="ECO:0000256" key="1">
    <source>
        <dbReference type="SAM" id="MobiDB-lite"/>
    </source>
</evidence>
<reference evidence="3 4" key="1">
    <citation type="journal article" date="2017" name="Gigascience">
        <title>Draft genome of the honey bee ectoparasitic mite, Tropilaelaps mercedesae, is shaped by the parasitic life history.</title>
        <authorList>
            <person name="Dong X."/>
            <person name="Armstrong S.D."/>
            <person name="Xia D."/>
            <person name="Makepeace B.L."/>
            <person name="Darby A.C."/>
            <person name="Kadowaki T."/>
        </authorList>
    </citation>
    <scope>NUCLEOTIDE SEQUENCE [LARGE SCALE GENOMIC DNA]</scope>
    <source>
        <strain evidence="3">Wuxi-XJTLU</strain>
    </source>
</reference>
<dbReference type="GO" id="GO:0046983">
    <property type="term" value="F:protein dimerization activity"/>
    <property type="evidence" value="ECO:0007669"/>
    <property type="project" value="InterPro"/>
</dbReference>
<organism evidence="3 4">
    <name type="scientific">Tropilaelaps mercedesae</name>
    <dbReference type="NCBI Taxonomy" id="418985"/>
    <lineage>
        <taxon>Eukaryota</taxon>
        <taxon>Metazoa</taxon>
        <taxon>Ecdysozoa</taxon>
        <taxon>Arthropoda</taxon>
        <taxon>Chelicerata</taxon>
        <taxon>Arachnida</taxon>
        <taxon>Acari</taxon>
        <taxon>Parasitiformes</taxon>
        <taxon>Mesostigmata</taxon>
        <taxon>Gamasina</taxon>
        <taxon>Dermanyssoidea</taxon>
        <taxon>Laelapidae</taxon>
        <taxon>Tropilaelaps</taxon>
    </lineage>
</organism>
<dbReference type="GO" id="GO:0000981">
    <property type="term" value="F:DNA-binding transcription factor activity, RNA polymerase II-specific"/>
    <property type="evidence" value="ECO:0007669"/>
    <property type="project" value="TreeGrafter"/>
</dbReference>
<dbReference type="InParanoid" id="A0A1V9XIZ4"/>
<evidence type="ECO:0000313" key="3">
    <source>
        <dbReference type="EMBL" id="OQR73505.1"/>
    </source>
</evidence>
<dbReference type="SUPFAM" id="SSF47459">
    <property type="entry name" value="HLH, helix-loop-helix DNA-binding domain"/>
    <property type="match status" value="1"/>
</dbReference>
<proteinExistence type="predicted"/>
<dbReference type="AlphaFoldDB" id="A0A1V9XIZ4"/>
<gene>
    <name evidence="3" type="ORF">BIW11_09691</name>
</gene>
<dbReference type="EMBL" id="MNPL01009848">
    <property type="protein sequence ID" value="OQR73505.1"/>
    <property type="molecule type" value="Genomic_DNA"/>
</dbReference>
<dbReference type="Pfam" id="PF00010">
    <property type="entry name" value="HLH"/>
    <property type="match status" value="1"/>
</dbReference>
<dbReference type="GO" id="GO:0070888">
    <property type="term" value="F:E-box binding"/>
    <property type="evidence" value="ECO:0007669"/>
    <property type="project" value="TreeGrafter"/>
</dbReference>
<feature type="compositionally biased region" description="Low complexity" evidence="1">
    <location>
        <begin position="47"/>
        <end position="69"/>
    </location>
</feature>
<evidence type="ECO:0000259" key="2">
    <source>
        <dbReference type="PROSITE" id="PS50888"/>
    </source>
</evidence>
<keyword evidence="4" id="KW-1185">Reference proteome</keyword>
<protein>
    <submittedName>
        <fullName evidence="3">Neurogenic differentiation factor 1-like</fullName>
    </submittedName>
</protein>
<evidence type="ECO:0000313" key="4">
    <source>
        <dbReference type="Proteomes" id="UP000192247"/>
    </source>
</evidence>
<feature type="compositionally biased region" description="Basic and acidic residues" evidence="1">
    <location>
        <begin position="141"/>
        <end position="154"/>
    </location>
</feature>
<dbReference type="InterPro" id="IPR036638">
    <property type="entry name" value="HLH_DNA-bd_sf"/>
</dbReference>
<dbReference type="PANTHER" id="PTHR19290">
    <property type="entry name" value="BASIC HELIX-LOOP-HELIX PROTEIN NEUROGENIN-RELATED"/>
    <property type="match status" value="1"/>
</dbReference>
<feature type="compositionally biased region" description="Polar residues" evidence="1">
    <location>
        <begin position="95"/>
        <end position="105"/>
    </location>
</feature>
<dbReference type="OrthoDB" id="5969565at2759"/>
<feature type="compositionally biased region" description="Basic and acidic residues" evidence="1">
    <location>
        <begin position="1"/>
        <end position="10"/>
    </location>
</feature>
<dbReference type="GO" id="GO:0005634">
    <property type="term" value="C:nucleus"/>
    <property type="evidence" value="ECO:0007669"/>
    <property type="project" value="TreeGrafter"/>
</dbReference>
<sequence length="331" mass="36476">MVRTRDEVASDHPLSAEWSTGEAQPPLSRLLAQLTSGRPPAPHKAGSVSSVSSDDTAASSASNLSPSASKRALLTEEDGDSSSSLQSSSHEMSGRLSSPRRNGTPNAALRPIRERVRERDEEEKAADEAAANRRRKANLSSRERNLRRLESNERERMRMHSLNDAFQALREVIPHVAMERKLSKIETLTLAKNYIMALTNVICDMRGDEKPYQFCKKQQGGNDEVPALNVVGVARNLKNSTTGNISSNHSNISTATSGQTFADGIEDPLREPATEGYVRNRNLDDLDLDKEADHLDVTVDESLPVQDYPGYHESLDDQGILMSDCDEPDRL</sequence>
<dbReference type="Proteomes" id="UP000192247">
    <property type="component" value="Unassembled WGS sequence"/>
</dbReference>
<dbReference type="Gene3D" id="4.10.280.10">
    <property type="entry name" value="Helix-loop-helix DNA-binding domain"/>
    <property type="match status" value="1"/>
</dbReference>
<dbReference type="InterPro" id="IPR011598">
    <property type="entry name" value="bHLH_dom"/>
</dbReference>